<evidence type="ECO:0000256" key="6">
    <source>
        <dbReference type="ARBA" id="ARBA00038095"/>
    </source>
</evidence>
<comment type="pathway">
    <text evidence="1">Lipid metabolism.</text>
</comment>
<evidence type="ECO:0000256" key="8">
    <source>
        <dbReference type="ARBA" id="ARBA00039866"/>
    </source>
</evidence>
<protein>
    <recommendedName>
        <fullName evidence="8">L-ornithine N(alpha)-acyltransferase</fullName>
        <ecNumber evidence="7">2.3.2.30</ecNumber>
    </recommendedName>
</protein>
<keyword evidence="5" id="KW-0012">Acyltransferase</keyword>
<dbReference type="EC" id="2.3.2.30" evidence="7"/>
<dbReference type="OrthoDB" id="9787072at2"/>
<keyword evidence="2" id="KW-0444">Lipid biosynthesis</keyword>
<dbReference type="Gene3D" id="3.40.630.30">
    <property type="match status" value="1"/>
</dbReference>
<gene>
    <name evidence="11" type="ORF">PSJ8397_00623</name>
</gene>
<dbReference type="RefSeq" id="WP_085863067.1">
    <property type="nucleotide sequence ID" value="NZ_FWFT01000001.1"/>
</dbReference>
<dbReference type="GO" id="GO:0006629">
    <property type="term" value="P:lipid metabolic process"/>
    <property type="evidence" value="ECO:0007669"/>
    <property type="project" value="UniProtKB-KW"/>
</dbReference>
<reference evidence="11 12" key="1">
    <citation type="submission" date="2017-03" db="EMBL/GenBank/DDBJ databases">
        <authorList>
            <person name="Afonso C.L."/>
            <person name="Miller P.J."/>
            <person name="Scott M.A."/>
            <person name="Spackman E."/>
            <person name="Goraichik I."/>
            <person name="Dimitrov K.M."/>
            <person name="Suarez D.L."/>
            <person name="Swayne D.E."/>
        </authorList>
    </citation>
    <scope>NUCLEOTIDE SEQUENCE [LARGE SCALE GENOMIC DNA]</scope>
    <source>
        <strain evidence="11 12">CECT 8397</strain>
    </source>
</reference>
<dbReference type="Proteomes" id="UP000193623">
    <property type="component" value="Unassembled WGS sequence"/>
</dbReference>
<dbReference type="InterPro" id="IPR052351">
    <property type="entry name" value="Ornithine_N-alpha-AT"/>
</dbReference>
<comment type="function">
    <text evidence="9">Catalyzes the first step in the biosynthesis of ornithine lipids, which are phosphorus-free membrane lipids. Catalyzes the 3-hydroxyacyl-acyl carrier protein-dependent acylation of ornithine to form lyso-ornithine lipid (LOL).</text>
</comment>
<evidence type="ECO:0000256" key="1">
    <source>
        <dbReference type="ARBA" id="ARBA00005189"/>
    </source>
</evidence>
<evidence type="ECO:0000256" key="10">
    <source>
        <dbReference type="ARBA" id="ARBA00047785"/>
    </source>
</evidence>
<dbReference type="AlphaFoldDB" id="A0A1Y5RJ08"/>
<dbReference type="SUPFAM" id="SSF55729">
    <property type="entry name" value="Acyl-CoA N-acyltransferases (Nat)"/>
    <property type="match status" value="1"/>
</dbReference>
<evidence type="ECO:0000313" key="11">
    <source>
        <dbReference type="EMBL" id="SLN18726.1"/>
    </source>
</evidence>
<keyword evidence="12" id="KW-1185">Reference proteome</keyword>
<dbReference type="InterPro" id="IPR016181">
    <property type="entry name" value="Acyl_CoA_acyltransferase"/>
</dbReference>
<dbReference type="PANTHER" id="PTHR37323:SF1">
    <property type="entry name" value="L-ORNITHINE N(ALPHA)-ACYLTRANSFERASE"/>
    <property type="match status" value="1"/>
</dbReference>
<evidence type="ECO:0000256" key="4">
    <source>
        <dbReference type="ARBA" id="ARBA00023098"/>
    </source>
</evidence>
<comment type="catalytic activity">
    <reaction evidence="10">
        <text>a (3R)-hydroxyacyl-[ACP] + L-ornithine = a lyso-ornithine lipid + holo-[ACP] + H(+)</text>
        <dbReference type="Rhea" id="RHEA:20633"/>
        <dbReference type="Rhea" id="RHEA-COMP:9685"/>
        <dbReference type="Rhea" id="RHEA-COMP:9945"/>
        <dbReference type="ChEBI" id="CHEBI:15378"/>
        <dbReference type="ChEBI" id="CHEBI:46911"/>
        <dbReference type="ChEBI" id="CHEBI:64479"/>
        <dbReference type="ChEBI" id="CHEBI:78827"/>
        <dbReference type="ChEBI" id="CHEBI:138482"/>
        <dbReference type="EC" id="2.3.2.30"/>
    </reaction>
    <physiologicalReaction direction="left-to-right" evidence="10">
        <dbReference type="Rhea" id="RHEA:20634"/>
    </physiologicalReaction>
</comment>
<sequence length="269" mass="28279">MAARATAVSGQLNGAQPVAPLARGGYVARLATGVADVEAAQRLRHLCFFEAAGLPVEHGGLDRDAFDPLCDHVLVEDAQGRLVAACRVQVHADAAAAQAGYTGASYDLTGLEGVLGPFLELGRFCIAPNVFDPDVMRLAWGMLARIVDAHMVTFLFGCSSFAGTDALAYRPCFNLLAARHVRCDVGVGAAEVVRFAEAAGPLPDTVQDRRAALSMVPPLLRTYLSMGGWVSDHAVVDRAMRTLHVFTGVSIADIPPARAAALRSVATDA</sequence>
<dbReference type="EMBL" id="FWFT01000001">
    <property type="protein sequence ID" value="SLN18726.1"/>
    <property type="molecule type" value="Genomic_DNA"/>
</dbReference>
<accession>A0A1Y5RJ08</accession>
<evidence type="ECO:0000256" key="7">
    <source>
        <dbReference type="ARBA" id="ARBA00039058"/>
    </source>
</evidence>
<evidence type="ECO:0000313" key="12">
    <source>
        <dbReference type="Proteomes" id="UP000193623"/>
    </source>
</evidence>
<keyword evidence="4" id="KW-0443">Lipid metabolism</keyword>
<name>A0A1Y5RJ08_9RHOB</name>
<keyword evidence="3" id="KW-0808">Transferase</keyword>
<evidence type="ECO:0000256" key="5">
    <source>
        <dbReference type="ARBA" id="ARBA00023315"/>
    </source>
</evidence>
<proteinExistence type="inferred from homology"/>
<dbReference type="PANTHER" id="PTHR37323">
    <property type="entry name" value="GCN5-RELATED N-ACETYLTRANSFERASE"/>
    <property type="match status" value="1"/>
</dbReference>
<comment type="similarity">
    <text evidence="6">Belongs to the acetyltransferase family. OlsB subfamily.</text>
</comment>
<evidence type="ECO:0000256" key="9">
    <source>
        <dbReference type="ARBA" id="ARBA00045724"/>
    </source>
</evidence>
<organism evidence="11 12">
    <name type="scientific">Pseudooctadecabacter jejudonensis</name>
    <dbReference type="NCBI Taxonomy" id="1391910"/>
    <lineage>
        <taxon>Bacteria</taxon>
        <taxon>Pseudomonadati</taxon>
        <taxon>Pseudomonadota</taxon>
        <taxon>Alphaproteobacteria</taxon>
        <taxon>Rhodobacterales</taxon>
        <taxon>Paracoccaceae</taxon>
        <taxon>Pseudooctadecabacter</taxon>
    </lineage>
</organism>
<evidence type="ECO:0000256" key="3">
    <source>
        <dbReference type="ARBA" id="ARBA00022679"/>
    </source>
</evidence>
<dbReference type="Pfam" id="PF13444">
    <property type="entry name" value="Acetyltransf_5"/>
    <property type="match status" value="1"/>
</dbReference>
<dbReference type="GO" id="GO:0043810">
    <property type="term" value="F:ornithine-acyl [acyl carrier protein] N-acyltransferase activity"/>
    <property type="evidence" value="ECO:0007669"/>
    <property type="project" value="UniProtKB-EC"/>
</dbReference>
<evidence type="ECO:0000256" key="2">
    <source>
        <dbReference type="ARBA" id="ARBA00022516"/>
    </source>
</evidence>